<dbReference type="EMBL" id="JAATLK010000001">
    <property type="protein sequence ID" value="NIZ47365.1"/>
    <property type="molecule type" value="Genomic_DNA"/>
</dbReference>
<keyword evidence="3" id="KW-1185">Reference proteome</keyword>
<gene>
    <name evidence="2" type="ORF">HCT46_05500</name>
</gene>
<keyword evidence="1" id="KW-1133">Transmembrane helix</keyword>
<keyword evidence="1" id="KW-0472">Membrane</keyword>
<protein>
    <submittedName>
        <fullName evidence="2">Uncharacterized protein</fullName>
    </submittedName>
</protein>
<name>A0A968GFK6_9SPIO</name>
<accession>A0A968GFK6</accession>
<feature type="transmembrane region" description="Helical" evidence="1">
    <location>
        <begin position="52"/>
        <end position="73"/>
    </location>
</feature>
<keyword evidence="1" id="KW-0812">Transmembrane</keyword>
<comment type="caution">
    <text evidence="2">The sequence shown here is derived from an EMBL/GenBank/DDBJ whole genome shotgun (WGS) entry which is preliminary data.</text>
</comment>
<dbReference type="RefSeq" id="WP_167703782.1">
    <property type="nucleotide sequence ID" value="NZ_CP118168.1"/>
</dbReference>
<sequence>MKYSQTLQYSLIKHQYLHKRFLNDPLDSTLKFFILILIIVQIILFIRGSSLFPLMILTIILMMVILQRIYLWITIKSPAFTTYQNYLIKQLSHISVIHVKLPLLPNEQCYFNTKAMFYQPRIIKNYVNLKSTNRRRAYGSRTSNSSKNNTMSVNYSPTMKGTFYITNQRLIFIADDAKTTSSSHPSATVNYPPESFYLTNERLSSLTKAAHIKIKEINVSELFHCTFHIDGIHPITNKSDSPFITLNLHESLQVLYILKHIKPNLQKSSI</sequence>
<organism evidence="2 3">
    <name type="scientific">Entomospira nematocerorum</name>
    <dbReference type="NCBI Taxonomy" id="2719987"/>
    <lineage>
        <taxon>Bacteria</taxon>
        <taxon>Pseudomonadati</taxon>
        <taxon>Spirochaetota</taxon>
        <taxon>Spirochaetia</taxon>
        <taxon>Spirochaetales</taxon>
        <taxon>Spirochaetaceae</taxon>
        <taxon>Entomospira</taxon>
    </lineage>
</organism>
<evidence type="ECO:0000313" key="3">
    <source>
        <dbReference type="Proteomes" id="UP000752013"/>
    </source>
</evidence>
<dbReference type="AlphaFoldDB" id="A0A968GFK6"/>
<evidence type="ECO:0000256" key="1">
    <source>
        <dbReference type="SAM" id="Phobius"/>
    </source>
</evidence>
<evidence type="ECO:0000313" key="2">
    <source>
        <dbReference type="EMBL" id="NIZ47365.1"/>
    </source>
</evidence>
<proteinExistence type="predicted"/>
<feature type="transmembrane region" description="Helical" evidence="1">
    <location>
        <begin position="29"/>
        <end position="46"/>
    </location>
</feature>
<dbReference type="Proteomes" id="UP000752013">
    <property type="component" value="Unassembled WGS sequence"/>
</dbReference>
<reference evidence="2" key="1">
    <citation type="submission" date="2020-03" db="EMBL/GenBank/DDBJ databases">
        <title>Spirochaetal bacteria isolated from arthropods constitute a novel genus Entomospira genus novum within the order Spirochaetales.</title>
        <authorList>
            <person name="Grana-Miraglia L."/>
            <person name="Sikutova S."/>
            <person name="Fingerle V."/>
            <person name="Sing A."/>
            <person name="Castillo-Ramirez S."/>
            <person name="Margos G."/>
            <person name="Rudolf I."/>
        </authorList>
    </citation>
    <scope>NUCLEOTIDE SEQUENCE</scope>
    <source>
        <strain evidence="2">BR208</strain>
    </source>
</reference>